<evidence type="ECO:0000313" key="2">
    <source>
        <dbReference type="EMBL" id="CAF1336476.1"/>
    </source>
</evidence>
<dbReference type="NCBIfam" id="NF003765">
    <property type="entry name" value="PRK05359.1"/>
    <property type="match status" value="1"/>
</dbReference>
<dbReference type="CDD" id="cd20760">
    <property type="entry name" value="capping_2-OMTase_Mimiviridae"/>
    <property type="match status" value="1"/>
</dbReference>
<dbReference type="InterPro" id="IPR012337">
    <property type="entry name" value="RNaseH-like_sf"/>
</dbReference>
<feature type="domain" description="Exonuclease" evidence="1">
    <location>
        <begin position="131"/>
        <end position="314"/>
    </location>
</feature>
<dbReference type="EMBL" id="CAJNOI010000728">
    <property type="protein sequence ID" value="CAF1336476.1"/>
    <property type="molecule type" value="Genomic_DNA"/>
</dbReference>
<dbReference type="Pfam" id="PF00929">
    <property type="entry name" value="RNase_T"/>
    <property type="match status" value="1"/>
</dbReference>
<dbReference type="Gene3D" id="3.40.50.150">
    <property type="entry name" value="Vaccinia Virus protein VP39"/>
    <property type="match status" value="1"/>
</dbReference>
<dbReference type="GO" id="GO:0006370">
    <property type="term" value="P:7-methylguanosine mRNA capping"/>
    <property type="evidence" value="ECO:0007669"/>
    <property type="project" value="InterPro"/>
</dbReference>
<organism evidence="3 4">
    <name type="scientific">Adineta steineri</name>
    <dbReference type="NCBI Taxonomy" id="433720"/>
    <lineage>
        <taxon>Eukaryota</taxon>
        <taxon>Metazoa</taxon>
        <taxon>Spiralia</taxon>
        <taxon>Gnathifera</taxon>
        <taxon>Rotifera</taxon>
        <taxon>Eurotatoria</taxon>
        <taxon>Bdelloidea</taxon>
        <taxon>Adinetida</taxon>
        <taxon>Adinetidae</taxon>
        <taxon>Adineta</taxon>
    </lineage>
</organism>
<dbReference type="SUPFAM" id="SSF48403">
    <property type="entry name" value="Ankyrin repeat"/>
    <property type="match status" value="1"/>
</dbReference>
<accession>A0A816A7E0</accession>
<dbReference type="GO" id="GO:0003676">
    <property type="term" value="F:nucleic acid binding"/>
    <property type="evidence" value="ECO:0007669"/>
    <property type="project" value="InterPro"/>
</dbReference>
<dbReference type="OrthoDB" id="270189at2759"/>
<evidence type="ECO:0000259" key="1">
    <source>
        <dbReference type="SMART" id="SM00479"/>
    </source>
</evidence>
<dbReference type="InterPro" id="IPR013520">
    <property type="entry name" value="Ribonucl_H"/>
</dbReference>
<dbReference type="Gene3D" id="1.25.40.20">
    <property type="entry name" value="Ankyrin repeat-containing domain"/>
    <property type="match status" value="1"/>
</dbReference>
<dbReference type="EMBL" id="CAJNOM010001094">
    <property type="protein sequence ID" value="CAF1591415.1"/>
    <property type="molecule type" value="Genomic_DNA"/>
</dbReference>
<protein>
    <recommendedName>
        <fullName evidence="1">Exonuclease domain-containing protein</fullName>
    </recommendedName>
</protein>
<sequence length="703" mass="83907">MSMKDLNKKLEKLLKSKISQNNIIKELDEIFDEFNVRQVNSWRNLSNKTKNTLLHELVDKNYLEVVRHVITKYQLRTFFKRESDGLTPIDLAKLNEDWDMLDLLIEFDDDKTIKETYDQFAIKQQKDKMMNIVWMDLEFTSFQNPKILECAVIITDKDLNEIQRKQWVVHFDEETISELGEWHQNAFKDIDDGGNGLFKDVLASRIRKEEMEKELLDLLKSHCPEKACPLAGSSIHVDKEVLKVEMPIVHDYLHYRVIDVSSFYEMIKRWAPETGSKFSKQIASNGRDTVNHRAMNDIEWSIEMMKLFRPLLTSRKFSKERGNVPRIKDENQCSSENSNNVRKSKFPLIASSIDRSKLSNDEKELLKRLEFEQRFDVGDLQLNNNDQRIYDENPHLREVFINHEQIIFNKENFTNENRKVKKSIIEIKNAREINTTEYWEERKILLSEIEFLTEFSSKENNFVIYVGAAPGIHLNYLTSLFSYIKFILFDQENFLINETNQIEIKSEHFSDKLAEEYSKKYENILFICNIKTSRNENDLDKHMNNQMKWYQIMKPYASLLTFSLPHYHQRTYEYLNGEILLDLWSSKQSIQCRLIVERNAKMIQYNISEFENSIKYFYNRTRTMFYENDLDHIETEGIDHCYDCRAEIFILKNYFIQIKQINDEKQLKKSIAQLSYEISTNIYEKHRPKIINGRRSLNIIMKK</sequence>
<dbReference type="InterPro" id="IPR036770">
    <property type="entry name" value="Ankyrin_rpt-contain_sf"/>
</dbReference>
<evidence type="ECO:0000313" key="3">
    <source>
        <dbReference type="EMBL" id="CAF1591415.1"/>
    </source>
</evidence>
<dbReference type="Gene3D" id="3.30.420.10">
    <property type="entry name" value="Ribonuclease H-like superfamily/Ribonuclease H"/>
    <property type="match status" value="1"/>
</dbReference>
<dbReference type="SUPFAM" id="SSF53098">
    <property type="entry name" value="Ribonuclease H-like"/>
    <property type="match status" value="1"/>
</dbReference>
<dbReference type="SUPFAM" id="SSF53335">
    <property type="entry name" value="S-adenosyl-L-methionine-dependent methyltransferases"/>
    <property type="match status" value="1"/>
</dbReference>
<dbReference type="GO" id="GO:0004483">
    <property type="term" value="F:methyltransferase cap1 activity"/>
    <property type="evidence" value="ECO:0007669"/>
    <property type="project" value="InterPro"/>
</dbReference>
<dbReference type="Proteomes" id="UP000663877">
    <property type="component" value="Unassembled WGS sequence"/>
</dbReference>
<dbReference type="InterPro" id="IPR029063">
    <property type="entry name" value="SAM-dependent_MTases_sf"/>
</dbReference>
<dbReference type="InterPro" id="IPR036397">
    <property type="entry name" value="RNaseH_sf"/>
</dbReference>
<keyword evidence="4" id="KW-1185">Reference proteome</keyword>
<evidence type="ECO:0000313" key="4">
    <source>
        <dbReference type="Proteomes" id="UP000663832"/>
    </source>
</evidence>
<dbReference type="SMART" id="SM00479">
    <property type="entry name" value="EXOIII"/>
    <property type="match status" value="1"/>
</dbReference>
<dbReference type="Proteomes" id="UP000663832">
    <property type="component" value="Unassembled WGS sequence"/>
</dbReference>
<name>A0A816A7E0_9BILA</name>
<dbReference type="AlphaFoldDB" id="A0A816A7E0"/>
<gene>
    <name evidence="2" type="ORF">BJG266_LOCUS34172</name>
    <name evidence="3" type="ORF">QVE165_LOCUS51310</name>
</gene>
<reference evidence="3" key="1">
    <citation type="submission" date="2021-02" db="EMBL/GenBank/DDBJ databases">
        <authorList>
            <person name="Nowell W R."/>
        </authorList>
    </citation>
    <scope>NUCLEOTIDE SEQUENCE</scope>
</reference>
<proteinExistence type="predicted"/>
<dbReference type="InterPro" id="IPR025804">
    <property type="entry name" value="Pox/kineto_cap_MeTfrase"/>
</dbReference>
<dbReference type="PROSITE" id="PS51612">
    <property type="entry name" value="SAM_MT_2O_PK"/>
    <property type="match status" value="1"/>
</dbReference>
<comment type="caution">
    <text evidence="3">The sequence shown here is derived from an EMBL/GenBank/DDBJ whole genome shotgun (WGS) entry which is preliminary data.</text>
</comment>